<keyword evidence="3" id="KW-1185">Reference proteome</keyword>
<accession>A0ABR1YC79</accession>
<sequence>MPQKSSVLVEVQPRTVSIIEDDREEASRSVAEFGQSLIFVELKYGRGRAGRRFTPNDAVFPFSEAALRRIAGAIVEDDEDDSSEIATPKMLPTPPSTPPRSPLVWSSRSPSPSPIEATRANYQALLSPPMSPHPSEASQDDQDEEDFEVESLASEDLWQRDQVEGSPESESQASNVPEHDQIDEASPQDKSSTGNAPFLTTPNTTPTSRRITRASRSTQRRGWAAWEEDALKESVRHFMYHGNGRGMLAVDTWEAITARARRLHGLSRTSVANGGLADSSHFHLTGKKSRVNDKRICERITEEGDEKKKATQKMSSMSGADVEDGHKDDCCEGDEVAHCIR</sequence>
<comment type="caution">
    <text evidence="2">The sequence shown here is derived from an EMBL/GenBank/DDBJ whole genome shotgun (WGS) entry which is preliminary data.</text>
</comment>
<evidence type="ECO:0000256" key="1">
    <source>
        <dbReference type="SAM" id="MobiDB-lite"/>
    </source>
</evidence>
<protein>
    <recommendedName>
        <fullName evidence="4">Myb-like domain-containing protein</fullName>
    </recommendedName>
</protein>
<reference evidence="2 3" key="1">
    <citation type="submission" date="2024-04" db="EMBL/GenBank/DDBJ databases">
        <title>Phyllosticta paracitricarpa is synonymous to the EU quarantine fungus P. citricarpa based on phylogenomic analyses.</title>
        <authorList>
            <consortium name="Lawrence Berkeley National Laboratory"/>
            <person name="Van Ingen-Buijs V.A."/>
            <person name="Van Westerhoven A.C."/>
            <person name="Haridas S."/>
            <person name="Skiadas P."/>
            <person name="Martin F."/>
            <person name="Groenewald J.Z."/>
            <person name="Crous P.W."/>
            <person name="Seidl M.F."/>
        </authorList>
    </citation>
    <scope>NUCLEOTIDE SEQUENCE [LARGE SCALE GENOMIC DNA]</scope>
    <source>
        <strain evidence="2 3">CBS 123374</strain>
    </source>
</reference>
<gene>
    <name evidence="2" type="ORF">HDK90DRAFT_470078</name>
</gene>
<proteinExistence type="predicted"/>
<feature type="compositionally biased region" description="Pro residues" evidence="1">
    <location>
        <begin position="91"/>
        <end position="101"/>
    </location>
</feature>
<feature type="region of interest" description="Disordered" evidence="1">
    <location>
        <begin position="75"/>
        <end position="224"/>
    </location>
</feature>
<feature type="compositionally biased region" description="Acidic residues" evidence="1">
    <location>
        <begin position="138"/>
        <end position="149"/>
    </location>
</feature>
<evidence type="ECO:0008006" key="4">
    <source>
        <dbReference type="Google" id="ProtNLM"/>
    </source>
</evidence>
<dbReference type="EMBL" id="JBBWRZ010000012">
    <property type="protein sequence ID" value="KAK8224661.1"/>
    <property type="molecule type" value="Genomic_DNA"/>
</dbReference>
<evidence type="ECO:0000313" key="3">
    <source>
        <dbReference type="Proteomes" id="UP001492380"/>
    </source>
</evidence>
<organism evidence="2 3">
    <name type="scientific">Phyllosticta capitalensis</name>
    <dbReference type="NCBI Taxonomy" id="121624"/>
    <lineage>
        <taxon>Eukaryota</taxon>
        <taxon>Fungi</taxon>
        <taxon>Dikarya</taxon>
        <taxon>Ascomycota</taxon>
        <taxon>Pezizomycotina</taxon>
        <taxon>Dothideomycetes</taxon>
        <taxon>Dothideomycetes incertae sedis</taxon>
        <taxon>Botryosphaeriales</taxon>
        <taxon>Phyllostictaceae</taxon>
        <taxon>Phyllosticta</taxon>
    </lineage>
</organism>
<evidence type="ECO:0000313" key="2">
    <source>
        <dbReference type="EMBL" id="KAK8224661.1"/>
    </source>
</evidence>
<feature type="compositionally biased region" description="Low complexity" evidence="1">
    <location>
        <begin position="204"/>
        <end position="221"/>
    </location>
</feature>
<feature type="compositionally biased region" description="Polar residues" evidence="1">
    <location>
        <begin position="188"/>
        <end position="203"/>
    </location>
</feature>
<feature type="region of interest" description="Disordered" evidence="1">
    <location>
        <begin position="302"/>
        <end position="327"/>
    </location>
</feature>
<dbReference type="Proteomes" id="UP001492380">
    <property type="component" value="Unassembled WGS sequence"/>
</dbReference>
<name>A0ABR1YC79_9PEZI</name>